<protein>
    <submittedName>
        <fullName evidence="1">Transporter</fullName>
    </submittedName>
</protein>
<organism evidence="1 2">
    <name type="scientific">Shewanella dokdonensis</name>
    <dbReference type="NCBI Taxonomy" id="712036"/>
    <lineage>
        <taxon>Bacteria</taxon>
        <taxon>Pseudomonadati</taxon>
        <taxon>Pseudomonadota</taxon>
        <taxon>Gammaproteobacteria</taxon>
        <taxon>Alteromonadales</taxon>
        <taxon>Shewanellaceae</taxon>
        <taxon>Shewanella</taxon>
    </lineage>
</organism>
<dbReference type="EMBL" id="CP074572">
    <property type="protein sequence ID" value="QVK24769.1"/>
    <property type="molecule type" value="Genomic_DNA"/>
</dbReference>
<dbReference type="Proteomes" id="UP000676428">
    <property type="component" value="Chromosome"/>
</dbReference>
<gene>
    <name evidence="1" type="ORF">KHX94_06575</name>
</gene>
<name>A0ABX8DIZ6_9GAMM</name>
<dbReference type="Pfam" id="PF13557">
    <property type="entry name" value="Phenol_MetA_deg"/>
    <property type="match status" value="1"/>
</dbReference>
<proteinExistence type="predicted"/>
<keyword evidence="2" id="KW-1185">Reference proteome</keyword>
<reference evidence="1 2" key="1">
    <citation type="journal article" date="2012" name="Int. J. Syst. Evol. Microbiol.">
        <title>Shewanella dokdonensis sp. nov., isolated from seawater.</title>
        <authorList>
            <person name="Sung H.R."/>
            <person name="Yoon J.H."/>
            <person name="Ghim S.Y."/>
        </authorList>
    </citation>
    <scope>NUCLEOTIDE SEQUENCE [LARGE SCALE GENOMIC DNA]</scope>
    <source>
        <strain evidence="1 2">DSM 23626</strain>
    </source>
</reference>
<evidence type="ECO:0000313" key="2">
    <source>
        <dbReference type="Proteomes" id="UP000676428"/>
    </source>
</evidence>
<evidence type="ECO:0000313" key="1">
    <source>
        <dbReference type="EMBL" id="QVK24769.1"/>
    </source>
</evidence>
<dbReference type="InterPro" id="IPR025737">
    <property type="entry name" value="FApF"/>
</dbReference>
<accession>A0ABX8DIZ6</accession>
<sequence>MAGTTPPIGFTYRMYNTWSNPTTMKDNRGHKINNGFNLDVFASAHRFVYVTESKLFGADYFYDVVMPLVSKDLDIKATGFSDSKSLSLGDMVIEPLALGWHKPRWDGAFGLAVIAPTGEYDADIPTSPGLGYWSGMLTIGGTYYFDSARTWTISALTRTIINSRQRDTHVRPGSEFVMEYGLGKEVQMRDDLLVRVGIAGAIYRQFSDDSKDGVDTIASEHKQSNALGVELNLFYLPAQFQANIRVLREFDAENTTQGSQAVLTLTKSF</sequence>